<evidence type="ECO:0000256" key="1">
    <source>
        <dbReference type="ARBA" id="ARBA00001947"/>
    </source>
</evidence>
<evidence type="ECO:0000259" key="8">
    <source>
        <dbReference type="Pfam" id="PF01435"/>
    </source>
</evidence>
<dbReference type="GO" id="GO:0046872">
    <property type="term" value="F:metal ion binding"/>
    <property type="evidence" value="ECO:0007669"/>
    <property type="project" value="UniProtKB-KW"/>
</dbReference>
<dbReference type="GO" id="GO:0004222">
    <property type="term" value="F:metalloendopeptidase activity"/>
    <property type="evidence" value="ECO:0007669"/>
    <property type="project" value="InterPro"/>
</dbReference>
<name>A0A4P6HPC3_9BACT</name>
<evidence type="ECO:0000256" key="6">
    <source>
        <dbReference type="ARBA" id="ARBA00023049"/>
    </source>
</evidence>
<accession>A0A4P6HPC3</accession>
<keyword evidence="2" id="KW-0645">Protease</keyword>
<keyword evidence="6" id="KW-0482">Metalloprotease</keyword>
<comment type="cofactor">
    <cofactor evidence="1">
        <name>Zn(2+)</name>
        <dbReference type="ChEBI" id="CHEBI:29105"/>
    </cofactor>
</comment>
<evidence type="ECO:0000256" key="7">
    <source>
        <dbReference type="PROSITE-ProRule" id="PRU00339"/>
    </source>
</evidence>
<reference evidence="9 10" key="1">
    <citation type="submission" date="2018-02" db="EMBL/GenBank/DDBJ databases">
        <title>Genome sequence of Desulfovibrio carbinolicus DSM 3852.</title>
        <authorList>
            <person name="Wilbanks E."/>
            <person name="Skennerton C.T."/>
            <person name="Orphan V.J."/>
        </authorList>
    </citation>
    <scope>NUCLEOTIDE SEQUENCE [LARGE SCALE GENOMIC DNA]</scope>
    <source>
        <strain evidence="9 10">DSM 3852</strain>
    </source>
</reference>
<dbReference type="Pfam" id="PF01435">
    <property type="entry name" value="Peptidase_M48"/>
    <property type="match status" value="1"/>
</dbReference>
<evidence type="ECO:0000256" key="5">
    <source>
        <dbReference type="ARBA" id="ARBA00022833"/>
    </source>
</evidence>
<dbReference type="RefSeq" id="WP_129351135.1">
    <property type="nucleotide sequence ID" value="NZ_CP026538.1"/>
</dbReference>
<dbReference type="InterPro" id="IPR019734">
    <property type="entry name" value="TPR_rpt"/>
</dbReference>
<keyword evidence="5" id="KW-0862">Zinc</keyword>
<dbReference type="InterPro" id="IPR051156">
    <property type="entry name" value="Mito/Outer_Membr_Metalloprot"/>
</dbReference>
<keyword evidence="4" id="KW-0378">Hydrolase</keyword>
<dbReference type="SMART" id="SM00028">
    <property type="entry name" value="TPR"/>
    <property type="match status" value="3"/>
</dbReference>
<dbReference type="KEGG" id="dcb:C3Y92_07035"/>
<dbReference type="CDD" id="cd07333">
    <property type="entry name" value="M48C_bepA_like"/>
    <property type="match status" value="1"/>
</dbReference>
<dbReference type="PANTHER" id="PTHR22726">
    <property type="entry name" value="METALLOENDOPEPTIDASE OMA1"/>
    <property type="match status" value="1"/>
</dbReference>
<dbReference type="PROSITE" id="PS50005">
    <property type="entry name" value="TPR"/>
    <property type="match status" value="1"/>
</dbReference>
<dbReference type="GO" id="GO:0051603">
    <property type="term" value="P:proteolysis involved in protein catabolic process"/>
    <property type="evidence" value="ECO:0007669"/>
    <property type="project" value="TreeGrafter"/>
</dbReference>
<dbReference type="AlphaFoldDB" id="A0A4P6HPC3"/>
<dbReference type="InterPro" id="IPR001915">
    <property type="entry name" value="Peptidase_M48"/>
</dbReference>
<dbReference type="Proteomes" id="UP000293296">
    <property type="component" value="Chromosome"/>
</dbReference>
<dbReference type="GO" id="GO:0016020">
    <property type="term" value="C:membrane"/>
    <property type="evidence" value="ECO:0007669"/>
    <property type="project" value="TreeGrafter"/>
</dbReference>
<keyword evidence="7" id="KW-0802">TPR repeat</keyword>
<dbReference type="PANTHER" id="PTHR22726:SF1">
    <property type="entry name" value="METALLOENDOPEPTIDASE OMA1, MITOCHONDRIAL"/>
    <property type="match status" value="1"/>
</dbReference>
<keyword evidence="3" id="KW-0479">Metal-binding</keyword>
<evidence type="ECO:0000256" key="2">
    <source>
        <dbReference type="ARBA" id="ARBA00022670"/>
    </source>
</evidence>
<evidence type="ECO:0000313" key="10">
    <source>
        <dbReference type="Proteomes" id="UP000293296"/>
    </source>
</evidence>
<evidence type="ECO:0000313" key="9">
    <source>
        <dbReference type="EMBL" id="QAZ66998.1"/>
    </source>
</evidence>
<dbReference type="Pfam" id="PF14559">
    <property type="entry name" value="TPR_19"/>
    <property type="match status" value="1"/>
</dbReference>
<feature type="domain" description="Peptidase M48" evidence="8">
    <location>
        <begin position="69"/>
        <end position="261"/>
    </location>
</feature>
<dbReference type="Gene3D" id="3.30.2010.10">
    <property type="entry name" value="Metalloproteases ('zincins'), catalytic domain"/>
    <property type="match status" value="1"/>
</dbReference>
<dbReference type="SUPFAM" id="SSF48452">
    <property type="entry name" value="TPR-like"/>
    <property type="match status" value="1"/>
</dbReference>
<dbReference type="Gene3D" id="1.25.40.10">
    <property type="entry name" value="Tetratricopeptide repeat domain"/>
    <property type="match status" value="1"/>
</dbReference>
<gene>
    <name evidence="9" type="ORF">C3Y92_07035</name>
</gene>
<organism evidence="9 10">
    <name type="scientific">Solidesulfovibrio carbinolicus</name>
    <dbReference type="NCBI Taxonomy" id="296842"/>
    <lineage>
        <taxon>Bacteria</taxon>
        <taxon>Pseudomonadati</taxon>
        <taxon>Thermodesulfobacteriota</taxon>
        <taxon>Desulfovibrionia</taxon>
        <taxon>Desulfovibrionales</taxon>
        <taxon>Desulfovibrionaceae</taxon>
        <taxon>Solidesulfovibrio</taxon>
    </lineage>
</organism>
<evidence type="ECO:0000256" key="4">
    <source>
        <dbReference type="ARBA" id="ARBA00022801"/>
    </source>
</evidence>
<dbReference type="InterPro" id="IPR011990">
    <property type="entry name" value="TPR-like_helical_dom_sf"/>
</dbReference>
<keyword evidence="10" id="KW-1185">Reference proteome</keyword>
<dbReference type="OrthoDB" id="9810445at2"/>
<proteinExistence type="predicted"/>
<evidence type="ECO:0000256" key="3">
    <source>
        <dbReference type="ARBA" id="ARBA00022723"/>
    </source>
</evidence>
<sequence length="488" mass="54188">MDAPSLHRRPGAPRRLAATLVAIWLIISLLAPSLVQASFLSFDLKDERELGEKFNIMIRSRMPLIEDTEINDYVTGLVDRLTRAMPPQPFPFTVGIINNNAVNAFAGPAGYVFVFTGLILQMEHESEVAGVLAHELAHVSQRHIAKRVGEMKLLSLGQLVGVLAGVVLGSTTGNQDLGSLVAVGSQAATAHAYLKYSRDDEREADQVGMNYLVAAGYPPGGLVEAFETMKRMRWMQGGGVIPTYLSTHPGLEERMGYLKDRVKMLPKDVQDRKNNDAAFKRAQMLVRARYTDAKNAVAYFRKLGDKMTCLDKLGLAIALSRSLEDVGQARAAFDEAVACAPNDPLVLRETGRYYLKVRDFARAKSLLEAALRQNPTDIDANFEYGRMLAQEGKPAQAVAYLEKVRQRVPENAEIRSIYGQILGQSGDLFHAYLQLTYAAVYDNNPPQVKFQLGKAKAAAKTDADRRELAKLEETIKKRSEFWKKRIME</sequence>
<feature type="repeat" description="TPR" evidence="7">
    <location>
        <begin position="344"/>
        <end position="377"/>
    </location>
</feature>
<protein>
    <submittedName>
        <fullName evidence="9">Peptidase M48</fullName>
    </submittedName>
</protein>
<dbReference type="EMBL" id="CP026538">
    <property type="protein sequence ID" value="QAZ66998.1"/>
    <property type="molecule type" value="Genomic_DNA"/>
</dbReference>